<accession>A0AAV7ZT15</accession>
<comment type="caution">
    <text evidence="1">The sequence shown here is derived from an EMBL/GenBank/DDBJ whole genome shotgun (WGS) entry which is preliminary data.</text>
</comment>
<dbReference type="Proteomes" id="UP001146793">
    <property type="component" value="Unassembled WGS sequence"/>
</dbReference>
<evidence type="ECO:0000313" key="2">
    <source>
        <dbReference type="Proteomes" id="UP001146793"/>
    </source>
</evidence>
<protein>
    <submittedName>
        <fullName evidence="1">Uncharacterized protein</fullName>
    </submittedName>
</protein>
<dbReference type="EMBL" id="JANTQA010000023">
    <property type="protein sequence ID" value="KAJ3445107.1"/>
    <property type="molecule type" value="Genomic_DNA"/>
</dbReference>
<gene>
    <name evidence="1" type="ORF">M0812_10971</name>
</gene>
<reference evidence="1" key="1">
    <citation type="submission" date="2022-08" db="EMBL/GenBank/DDBJ databases">
        <title>Novel sulphate-reducing endosymbionts in the free-living metamonad Anaeramoeba.</title>
        <authorList>
            <person name="Jerlstrom-Hultqvist J."/>
            <person name="Cepicka I."/>
            <person name="Gallot-Lavallee L."/>
            <person name="Salas-Leiva D."/>
            <person name="Curtis B.A."/>
            <person name="Zahonova K."/>
            <person name="Pipaliya S."/>
            <person name="Dacks J."/>
            <person name="Roger A.J."/>
        </authorList>
    </citation>
    <scope>NUCLEOTIDE SEQUENCE</scope>
    <source>
        <strain evidence="1">Busselton2</strain>
    </source>
</reference>
<dbReference type="AlphaFoldDB" id="A0AAV7ZT15"/>
<proteinExistence type="predicted"/>
<name>A0AAV7ZT15_9EUKA</name>
<sequence>MTISTNHSLFETQTFVHPNKITSKIEKQLRLKGTKRTRSKKQKIHQKRIKKPSTIVFLSNSYTLQEATQSHLQVKECMFVYTSKYLHVNNFVAYKQFKDFTLCDGAIKIRDSENAGGTSIISEALSFEVLYKMFNAKLLSTENEIVYYPIGKITDYAVQVSNHENTVTLGVSVTRAMKYKGAFAREDAIRLLEKKLFGVICSSENASYPKFAKQILHIWSIDQNTANILKDVYENEISNYYKHNTIVIITVSKNTDSLFWEKSSTKLRNF</sequence>
<organism evidence="1 2">
    <name type="scientific">Anaeramoeba flamelloides</name>
    <dbReference type="NCBI Taxonomy" id="1746091"/>
    <lineage>
        <taxon>Eukaryota</taxon>
        <taxon>Metamonada</taxon>
        <taxon>Anaeramoebidae</taxon>
        <taxon>Anaeramoeba</taxon>
    </lineage>
</organism>
<evidence type="ECO:0000313" key="1">
    <source>
        <dbReference type="EMBL" id="KAJ3445107.1"/>
    </source>
</evidence>